<dbReference type="Proteomes" id="UP000683000">
    <property type="component" value="Unassembled WGS sequence"/>
</dbReference>
<feature type="compositionally biased region" description="Polar residues" evidence="1">
    <location>
        <begin position="106"/>
        <end position="116"/>
    </location>
</feature>
<feature type="compositionally biased region" description="Basic and acidic residues" evidence="1">
    <location>
        <begin position="66"/>
        <end position="77"/>
    </location>
</feature>
<name>A0A8I2YH37_9AGAM</name>
<organism evidence="2 3">
    <name type="scientific">Boletus reticuloceps</name>
    <dbReference type="NCBI Taxonomy" id="495285"/>
    <lineage>
        <taxon>Eukaryota</taxon>
        <taxon>Fungi</taxon>
        <taxon>Dikarya</taxon>
        <taxon>Basidiomycota</taxon>
        <taxon>Agaricomycotina</taxon>
        <taxon>Agaricomycetes</taxon>
        <taxon>Agaricomycetidae</taxon>
        <taxon>Boletales</taxon>
        <taxon>Boletineae</taxon>
        <taxon>Boletaceae</taxon>
        <taxon>Boletoideae</taxon>
        <taxon>Boletus</taxon>
    </lineage>
</organism>
<evidence type="ECO:0000313" key="3">
    <source>
        <dbReference type="Proteomes" id="UP000683000"/>
    </source>
</evidence>
<feature type="region of interest" description="Disordered" evidence="1">
    <location>
        <begin position="104"/>
        <end position="147"/>
    </location>
</feature>
<keyword evidence="3" id="KW-1185">Reference proteome</keyword>
<feature type="region of interest" description="Disordered" evidence="1">
    <location>
        <begin position="1"/>
        <end position="77"/>
    </location>
</feature>
<sequence>MPRADEGAPNTISPILTTENSTTVSTGSVSRGTNVAEDDKQAKLDNLQSARKMQGSYEQPITQLSSDREGRASSDHMDRASIPNAHALVTPEPQLAPTLESFDVDSGTQVESTDSIPKSPLPLLTTPSGKDSVSSSSDAHGMQGSLDYAGEDLDTTMLDRSIERIEKEEVHMDTSRELPLQNHDTYITSATKPNHGLSTEVRRWESTDHSVVHGEQQTFHELSVASVGAPTNEQNTVSHTSLQESTIETERSVVMKGTEYKATDTESGQSNLVVCPPMLRGNDQGIMDRCPAPASTSPIDLEVHNPPSLDGDLGITNSSSTIWMTRTTNEHFSGVQRPPLTETYDMETQSEYGASNRFVPRSLDDSDTHSFTDQSTEVVDSFYEKSLDTTSIVATSSKELADAMTGVRSHSYASSQETTDNNLHTSTIESESITWTSNANGHEFKILRHRVPSLDYMEEFRREWDGVDLYDIAERGVLSRCLSRPSHVCGKRLKYWMNVTEQETEWPDNPLNGVESVLVCYYAPLDETAVLALAKTAWRIDVLGASRWPSIVRGWSNLAFVRHMCLADRVAHIIDHRLFVDDRAGAIVRTNSSGTVQRPIVIAIARAIGRLFDDDALAARILSCIDLYHEAPQNLGLLCIIPQKTKETVIALNDMLHGIKDILRYRGIDLTSMSIDELDMGYWIKVTMQKSFWCAQPGEEDLAIRVGETEDREQGVVEGGLRPPSMAVWRHVR</sequence>
<dbReference type="EMBL" id="JAGFBS010000032">
    <property type="protein sequence ID" value="KAG6371815.1"/>
    <property type="molecule type" value="Genomic_DNA"/>
</dbReference>
<feature type="compositionally biased region" description="Low complexity" evidence="1">
    <location>
        <begin position="121"/>
        <end position="137"/>
    </location>
</feature>
<gene>
    <name evidence="2" type="ORF">JVT61DRAFT_9176</name>
</gene>
<comment type="caution">
    <text evidence="2">The sequence shown here is derived from an EMBL/GenBank/DDBJ whole genome shotgun (WGS) entry which is preliminary data.</text>
</comment>
<feature type="compositionally biased region" description="Polar residues" evidence="1">
    <location>
        <begin position="46"/>
        <end position="65"/>
    </location>
</feature>
<dbReference type="AlphaFoldDB" id="A0A8I2YH37"/>
<accession>A0A8I2YH37</accession>
<proteinExistence type="predicted"/>
<feature type="compositionally biased region" description="Low complexity" evidence="1">
    <location>
        <begin position="17"/>
        <end position="35"/>
    </location>
</feature>
<protein>
    <submittedName>
        <fullName evidence="2">Uncharacterized protein</fullName>
    </submittedName>
</protein>
<evidence type="ECO:0000256" key="1">
    <source>
        <dbReference type="SAM" id="MobiDB-lite"/>
    </source>
</evidence>
<dbReference type="OrthoDB" id="2690381at2759"/>
<evidence type="ECO:0000313" key="2">
    <source>
        <dbReference type="EMBL" id="KAG6371815.1"/>
    </source>
</evidence>
<reference evidence="2" key="1">
    <citation type="submission" date="2021-03" db="EMBL/GenBank/DDBJ databases">
        <title>Evolutionary innovations through gain and loss of genes in the ectomycorrhizal Boletales.</title>
        <authorList>
            <person name="Wu G."/>
            <person name="Miyauchi S."/>
            <person name="Morin E."/>
            <person name="Yang Z.-L."/>
            <person name="Xu J."/>
            <person name="Martin F.M."/>
        </authorList>
    </citation>
    <scope>NUCLEOTIDE SEQUENCE</scope>
    <source>
        <strain evidence="2">BR01</strain>
    </source>
</reference>